<proteinExistence type="predicted"/>
<evidence type="ECO:0000256" key="1">
    <source>
        <dbReference type="SAM" id="MobiDB-lite"/>
    </source>
</evidence>
<protein>
    <submittedName>
        <fullName evidence="2">Uncharacterized protein</fullName>
    </submittedName>
</protein>
<feature type="region of interest" description="Disordered" evidence="1">
    <location>
        <begin position="16"/>
        <end position="59"/>
    </location>
</feature>
<evidence type="ECO:0000313" key="2">
    <source>
        <dbReference type="EMBL" id="CAI9557244.1"/>
    </source>
</evidence>
<keyword evidence="3" id="KW-1185">Reference proteome</keyword>
<reference evidence="2" key="1">
    <citation type="submission" date="2023-05" db="EMBL/GenBank/DDBJ databases">
        <authorList>
            <person name="Stuckert A."/>
        </authorList>
    </citation>
    <scope>NUCLEOTIDE SEQUENCE</scope>
</reference>
<dbReference type="Proteomes" id="UP001162483">
    <property type="component" value="Unassembled WGS sequence"/>
</dbReference>
<accession>A0ABN9CAY2</accession>
<name>A0ABN9CAY2_9NEOB</name>
<gene>
    <name evidence="2" type="ORF">SPARVUS_LOCUS4673078</name>
</gene>
<sequence length="59" mass="6105">MTFLKKISNLPLVPAPVHPDVTGTEHVSRMPASAGEDGRGRCRGHIAGAKDKVTAAGTP</sequence>
<comment type="caution">
    <text evidence="2">The sequence shown here is derived from an EMBL/GenBank/DDBJ whole genome shotgun (WGS) entry which is preliminary data.</text>
</comment>
<organism evidence="2 3">
    <name type="scientific">Staurois parvus</name>
    <dbReference type="NCBI Taxonomy" id="386267"/>
    <lineage>
        <taxon>Eukaryota</taxon>
        <taxon>Metazoa</taxon>
        <taxon>Chordata</taxon>
        <taxon>Craniata</taxon>
        <taxon>Vertebrata</taxon>
        <taxon>Euteleostomi</taxon>
        <taxon>Amphibia</taxon>
        <taxon>Batrachia</taxon>
        <taxon>Anura</taxon>
        <taxon>Neobatrachia</taxon>
        <taxon>Ranoidea</taxon>
        <taxon>Ranidae</taxon>
        <taxon>Staurois</taxon>
    </lineage>
</organism>
<dbReference type="EMBL" id="CATNWA010008985">
    <property type="protein sequence ID" value="CAI9557244.1"/>
    <property type="molecule type" value="Genomic_DNA"/>
</dbReference>
<evidence type="ECO:0000313" key="3">
    <source>
        <dbReference type="Proteomes" id="UP001162483"/>
    </source>
</evidence>